<dbReference type="PANTHER" id="PTHR46328:SF30">
    <property type="entry name" value="OS04G0641500 PROTEIN"/>
    <property type="match status" value="1"/>
</dbReference>
<reference evidence="2" key="1">
    <citation type="journal article" date="2016" name="Nature">
        <title>The genome of the seagrass Zostera marina reveals angiosperm adaptation to the sea.</title>
        <authorList>
            <person name="Olsen J.L."/>
            <person name="Rouze P."/>
            <person name="Verhelst B."/>
            <person name="Lin Y.-C."/>
            <person name="Bayer T."/>
            <person name="Collen J."/>
            <person name="Dattolo E."/>
            <person name="De Paoli E."/>
            <person name="Dittami S."/>
            <person name="Maumus F."/>
            <person name="Michel G."/>
            <person name="Kersting A."/>
            <person name="Lauritano C."/>
            <person name="Lohaus R."/>
            <person name="Toepel M."/>
            <person name="Tonon T."/>
            <person name="Vanneste K."/>
            <person name="Amirebrahimi M."/>
            <person name="Brakel J."/>
            <person name="Bostroem C."/>
            <person name="Chovatia M."/>
            <person name="Grimwood J."/>
            <person name="Jenkins J.W."/>
            <person name="Jueterbock A."/>
            <person name="Mraz A."/>
            <person name="Stam W.T."/>
            <person name="Tice H."/>
            <person name="Bornberg-Bauer E."/>
            <person name="Green P.J."/>
            <person name="Pearson G.A."/>
            <person name="Procaccini G."/>
            <person name="Duarte C.M."/>
            <person name="Schmutz J."/>
            <person name="Reusch T.B.H."/>
            <person name="Van de Peer Y."/>
        </authorList>
    </citation>
    <scope>NUCLEOTIDE SEQUENCE [LARGE SCALE GENOMIC DNA]</scope>
    <source>
        <strain evidence="2">cv. Finnish</strain>
    </source>
</reference>
<keyword evidence="2" id="KW-1185">Reference proteome</keyword>
<accession>A0A0K9P6U0</accession>
<protein>
    <recommendedName>
        <fullName evidence="3">FAR1 domain-containing protein</fullName>
    </recommendedName>
</protein>
<dbReference type="PANTHER" id="PTHR46328">
    <property type="entry name" value="FAR-RED IMPAIRED RESPONSIVE (FAR1) FAMILY PROTEIN-RELATED"/>
    <property type="match status" value="1"/>
</dbReference>
<dbReference type="AlphaFoldDB" id="A0A0K9P6U0"/>
<organism evidence="1 2">
    <name type="scientific">Zostera marina</name>
    <name type="common">Eelgrass</name>
    <dbReference type="NCBI Taxonomy" id="29655"/>
    <lineage>
        <taxon>Eukaryota</taxon>
        <taxon>Viridiplantae</taxon>
        <taxon>Streptophyta</taxon>
        <taxon>Embryophyta</taxon>
        <taxon>Tracheophyta</taxon>
        <taxon>Spermatophyta</taxon>
        <taxon>Magnoliopsida</taxon>
        <taxon>Liliopsida</taxon>
        <taxon>Zosteraceae</taxon>
        <taxon>Zostera</taxon>
    </lineage>
</organism>
<evidence type="ECO:0008006" key="3">
    <source>
        <dbReference type="Google" id="ProtNLM"/>
    </source>
</evidence>
<sequence length="111" mass="12911">MKKMETDLIECHKITRKSHNIRESCKAQITFEIDTGSTNWRVHIFVEHHTHELITLRKRRFLRVNRHMSSTPRGLLDSLNSAHIQSFQQYSYAAMASGTFSNPSFIMTSTS</sequence>
<gene>
    <name evidence="1" type="ORF">ZOSMA_351G00200</name>
</gene>
<proteinExistence type="predicted"/>
<dbReference type="EMBL" id="LFYR01001104">
    <property type="protein sequence ID" value="KMZ64704.1"/>
    <property type="molecule type" value="Genomic_DNA"/>
</dbReference>
<name>A0A0K9P6U0_ZOSMR</name>
<dbReference type="OrthoDB" id="1894539at2759"/>
<dbReference type="Proteomes" id="UP000036987">
    <property type="component" value="Unassembled WGS sequence"/>
</dbReference>
<evidence type="ECO:0000313" key="2">
    <source>
        <dbReference type="Proteomes" id="UP000036987"/>
    </source>
</evidence>
<comment type="caution">
    <text evidence="1">The sequence shown here is derived from an EMBL/GenBank/DDBJ whole genome shotgun (WGS) entry which is preliminary data.</text>
</comment>
<evidence type="ECO:0000313" key="1">
    <source>
        <dbReference type="EMBL" id="KMZ64704.1"/>
    </source>
</evidence>